<dbReference type="PANTHER" id="PTHR30146">
    <property type="entry name" value="LACI-RELATED TRANSCRIPTIONAL REPRESSOR"/>
    <property type="match status" value="1"/>
</dbReference>
<proteinExistence type="predicted"/>
<dbReference type="GO" id="GO:0000976">
    <property type="term" value="F:transcription cis-regulatory region binding"/>
    <property type="evidence" value="ECO:0007669"/>
    <property type="project" value="TreeGrafter"/>
</dbReference>
<evidence type="ECO:0000256" key="1">
    <source>
        <dbReference type="ARBA" id="ARBA00023015"/>
    </source>
</evidence>
<dbReference type="SMART" id="SM00354">
    <property type="entry name" value="HTH_LACI"/>
    <property type="match status" value="1"/>
</dbReference>
<dbReference type="RefSeq" id="WP_181339986.1">
    <property type="nucleotide sequence ID" value="NZ_JAAKDE010000015.1"/>
</dbReference>
<dbReference type="InterPro" id="IPR046335">
    <property type="entry name" value="LacI/GalR-like_sensor"/>
</dbReference>
<dbReference type="EMBL" id="JAAKDE010000015">
    <property type="protein sequence ID" value="MBA2133527.1"/>
    <property type="molecule type" value="Genomic_DNA"/>
</dbReference>
<comment type="caution">
    <text evidence="5">The sequence shown here is derived from an EMBL/GenBank/DDBJ whole genome shotgun (WGS) entry which is preliminary data.</text>
</comment>
<evidence type="ECO:0000259" key="4">
    <source>
        <dbReference type="PROSITE" id="PS50932"/>
    </source>
</evidence>
<keyword evidence="2 5" id="KW-0238">DNA-binding</keyword>
<dbReference type="Gene3D" id="1.10.260.40">
    <property type="entry name" value="lambda repressor-like DNA-binding domains"/>
    <property type="match status" value="1"/>
</dbReference>
<reference evidence="5" key="1">
    <citation type="submission" date="2020-06" db="EMBL/GenBank/DDBJ databases">
        <title>Novel chitinolytic bacterium.</title>
        <authorList>
            <person name="Ungkulpasvich U."/>
            <person name="Kosugi A."/>
            <person name="Uke A."/>
        </authorList>
    </citation>
    <scope>NUCLEOTIDE SEQUENCE</scope>
    <source>
        <strain evidence="5">UUS1-1</strain>
    </source>
</reference>
<sequence>MVTIKDVARVAKVSPSTVSRVISDHKSISESTKERVRLAMQELGYHPNYIARSLIKCSSHALGLILSRSTESAFSNPFFSEILRGIGKVAQKHQYTLALATAENYKDEAKQGLQMVMERRVDGLILLAPRVNDDLIRELSRNNYPFVVVGRVNGMQHHYAVNNDNIQAAYTAVRHLLNLGHRRIAFLNGPSEYTFCQDRYQGYCMALQEFGVAVDPRYVRNLENHHEDDYRMGKELLKQKPRPTAFFLTDDLMAIGVYRAVKEENLRIPQDVAVVGFNDDAFANLLDPPLTTVQIPIYEMGKTAAEMMIAVLHGKEVTPPQKILSSELIIRESCGAKAR</sequence>
<dbReference type="PANTHER" id="PTHR30146:SF109">
    <property type="entry name" value="HTH-TYPE TRANSCRIPTIONAL REGULATOR GALS"/>
    <property type="match status" value="1"/>
</dbReference>
<keyword evidence="1" id="KW-0805">Transcription regulation</keyword>
<evidence type="ECO:0000256" key="3">
    <source>
        <dbReference type="ARBA" id="ARBA00023163"/>
    </source>
</evidence>
<dbReference type="InterPro" id="IPR028082">
    <property type="entry name" value="Peripla_BP_I"/>
</dbReference>
<dbReference type="Pfam" id="PF13377">
    <property type="entry name" value="Peripla_BP_3"/>
    <property type="match status" value="1"/>
</dbReference>
<dbReference type="PROSITE" id="PS50932">
    <property type="entry name" value="HTH_LACI_2"/>
    <property type="match status" value="1"/>
</dbReference>
<protein>
    <submittedName>
        <fullName evidence="5">LacI family DNA-binding transcriptional regulator</fullName>
    </submittedName>
</protein>
<feature type="domain" description="HTH lacI-type" evidence="4">
    <location>
        <begin position="2"/>
        <end position="56"/>
    </location>
</feature>
<dbReference type="GO" id="GO:0003700">
    <property type="term" value="F:DNA-binding transcription factor activity"/>
    <property type="evidence" value="ECO:0007669"/>
    <property type="project" value="TreeGrafter"/>
</dbReference>
<evidence type="ECO:0000256" key="2">
    <source>
        <dbReference type="ARBA" id="ARBA00023125"/>
    </source>
</evidence>
<dbReference type="AlphaFoldDB" id="A0A8J6HXW9"/>
<dbReference type="CDD" id="cd01392">
    <property type="entry name" value="HTH_LacI"/>
    <property type="match status" value="1"/>
</dbReference>
<dbReference type="InterPro" id="IPR010982">
    <property type="entry name" value="Lambda_DNA-bd_dom_sf"/>
</dbReference>
<dbReference type="InterPro" id="IPR000843">
    <property type="entry name" value="HTH_LacI"/>
</dbReference>
<gene>
    <name evidence="5" type="ORF">G5B42_08235</name>
</gene>
<dbReference type="Pfam" id="PF00356">
    <property type="entry name" value="LacI"/>
    <property type="match status" value="1"/>
</dbReference>
<keyword evidence="6" id="KW-1185">Reference proteome</keyword>
<dbReference type="PROSITE" id="PS00356">
    <property type="entry name" value="HTH_LACI_1"/>
    <property type="match status" value="1"/>
</dbReference>
<dbReference type="Gene3D" id="3.40.50.2300">
    <property type="match status" value="2"/>
</dbReference>
<name>A0A8J6HXW9_9FIRM</name>
<dbReference type="SUPFAM" id="SSF53822">
    <property type="entry name" value="Periplasmic binding protein-like I"/>
    <property type="match status" value="1"/>
</dbReference>
<keyword evidence="3" id="KW-0804">Transcription</keyword>
<accession>A0A8J6HXW9</accession>
<dbReference type="SUPFAM" id="SSF47413">
    <property type="entry name" value="lambda repressor-like DNA-binding domains"/>
    <property type="match status" value="1"/>
</dbReference>
<organism evidence="5 6">
    <name type="scientific">Capillibacterium thermochitinicola</name>
    <dbReference type="NCBI Taxonomy" id="2699427"/>
    <lineage>
        <taxon>Bacteria</taxon>
        <taxon>Bacillati</taxon>
        <taxon>Bacillota</taxon>
        <taxon>Capillibacterium</taxon>
    </lineage>
</organism>
<dbReference type="Proteomes" id="UP000657177">
    <property type="component" value="Unassembled WGS sequence"/>
</dbReference>
<dbReference type="CDD" id="cd06294">
    <property type="entry name" value="PBP1_MalR-like"/>
    <property type="match status" value="1"/>
</dbReference>
<evidence type="ECO:0000313" key="5">
    <source>
        <dbReference type="EMBL" id="MBA2133527.1"/>
    </source>
</evidence>
<evidence type="ECO:0000313" key="6">
    <source>
        <dbReference type="Proteomes" id="UP000657177"/>
    </source>
</evidence>